<gene>
    <name evidence="1" type="ORF">RUA4292_04023</name>
</gene>
<reference evidence="1 2" key="1">
    <citation type="submission" date="2015-09" db="EMBL/GenBank/DDBJ databases">
        <authorList>
            <consortium name="Swine Surveillance"/>
        </authorList>
    </citation>
    <scope>NUCLEOTIDE SEQUENCE [LARGE SCALE GENOMIC DNA]</scope>
    <source>
        <strain evidence="1 2">CECT 4292</strain>
    </source>
</reference>
<organism evidence="1 2">
    <name type="scientific">Ruegeria atlantica</name>
    <dbReference type="NCBI Taxonomy" id="81569"/>
    <lineage>
        <taxon>Bacteria</taxon>
        <taxon>Pseudomonadati</taxon>
        <taxon>Pseudomonadota</taxon>
        <taxon>Alphaproteobacteria</taxon>
        <taxon>Rhodobacterales</taxon>
        <taxon>Roseobacteraceae</taxon>
        <taxon>Ruegeria</taxon>
    </lineage>
</organism>
<protein>
    <submittedName>
        <fullName evidence="1">Uncharacterized protein</fullName>
    </submittedName>
</protein>
<evidence type="ECO:0000313" key="2">
    <source>
        <dbReference type="Proteomes" id="UP000050783"/>
    </source>
</evidence>
<dbReference type="RefSeq" id="WP_145975031.1">
    <property type="nucleotide sequence ID" value="NZ_CYPU01000071.1"/>
</dbReference>
<sequence length="71" mass="8250">MSRVYQLQVQSVDPYLQCCIDAFPQQKTDQGKQSDIRYNDLAEKAEHYAEHYSGSTLSITMKLKRKSFDDT</sequence>
<dbReference type="AlphaFoldDB" id="A0A0P1EHG0"/>
<dbReference type="Proteomes" id="UP000050783">
    <property type="component" value="Unassembled WGS sequence"/>
</dbReference>
<dbReference type="GeneID" id="55496048"/>
<proteinExistence type="predicted"/>
<name>A0A0P1EHG0_9RHOB</name>
<accession>A0A0P1EHG0</accession>
<evidence type="ECO:0000313" key="1">
    <source>
        <dbReference type="EMBL" id="CUH49823.1"/>
    </source>
</evidence>
<dbReference type="EMBL" id="CYPU01000071">
    <property type="protein sequence ID" value="CUH49823.1"/>
    <property type="molecule type" value="Genomic_DNA"/>
</dbReference>